<dbReference type="Proteomes" id="UP000184074">
    <property type="component" value="Unassembled WGS sequence"/>
</dbReference>
<dbReference type="RefSeq" id="WP_072901297.1">
    <property type="nucleotide sequence ID" value="NZ_FQXB01000003.1"/>
</dbReference>
<organism evidence="1 2">
    <name type="scientific">Cognatiyoonia sediminum</name>
    <dbReference type="NCBI Taxonomy" id="1508389"/>
    <lineage>
        <taxon>Bacteria</taxon>
        <taxon>Pseudomonadati</taxon>
        <taxon>Pseudomonadota</taxon>
        <taxon>Alphaproteobacteria</taxon>
        <taxon>Rhodobacterales</taxon>
        <taxon>Paracoccaceae</taxon>
        <taxon>Cognatiyoonia</taxon>
    </lineage>
</organism>
<protein>
    <submittedName>
        <fullName evidence="1">Uncharacterized protein</fullName>
    </submittedName>
</protein>
<dbReference type="SUPFAM" id="SSF51126">
    <property type="entry name" value="Pectin lyase-like"/>
    <property type="match status" value="1"/>
</dbReference>
<dbReference type="EMBL" id="FQXB01000003">
    <property type="protein sequence ID" value="SHH18397.1"/>
    <property type="molecule type" value="Genomic_DNA"/>
</dbReference>
<gene>
    <name evidence="1" type="ORF">SAMN05444003_2359</name>
</gene>
<keyword evidence="2" id="KW-1185">Reference proteome</keyword>
<name>A0A1M5QW44_9RHOB</name>
<accession>A0A1M5QW44</accession>
<dbReference type="InterPro" id="IPR011050">
    <property type="entry name" value="Pectin_lyase_fold/virulence"/>
</dbReference>
<evidence type="ECO:0000313" key="2">
    <source>
        <dbReference type="Proteomes" id="UP000184074"/>
    </source>
</evidence>
<dbReference type="STRING" id="1508389.SAMN05444003_2359"/>
<reference evidence="1 2" key="1">
    <citation type="submission" date="2016-11" db="EMBL/GenBank/DDBJ databases">
        <authorList>
            <person name="Jaros S."/>
            <person name="Januszkiewicz K."/>
            <person name="Wedrychowicz H."/>
        </authorList>
    </citation>
    <scope>NUCLEOTIDE SEQUENCE [LARGE SCALE GENOMIC DNA]</scope>
    <source>
        <strain evidence="1 2">DSM 28715</strain>
    </source>
</reference>
<dbReference type="AlphaFoldDB" id="A0A1M5QW44"/>
<proteinExistence type="predicted"/>
<dbReference type="OrthoDB" id="7860956at2"/>
<evidence type="ECO:0000313" key="1">
    <source>
        <dbReference type="EMBL" id="SHH18397.1"/>
    </source>
</evidence>
<sequence>MTAYRFSGFPIGQNVQVTVRQAGQEKFASIPNWKQVSSLPTLGASQWQVAPEDGLRADTAIISLFELPDPQGDMVVDAIVANVDGEESILGYGAQTNDETWRPKRRIRTHTDSIANVRLRVIWRNTTNGETELGAWSDPKQVSPAQITDPSVIIHVPKDRGTAPFGAQFYAEVFGSGELDPFQNCQVSWAYDDATSQHTNLSDSYVVVHGSQQANTSFDPFGAHTLDAPGTYSVTATTTINGENYTATKTILVDDPDVIYHGNRTIFVDPALPAPGTSNVPAGASVVATLVEAQTLNPTARPTRIIIQSGLDIDEPALDRFNHVQTMITAAPGPRPKIRQHIFFRYNPDNTECSLSGVELLGPYNPAHPGSTPRPSSGVVVDGFNTTIHNCIISGWNISIDVAPVRRYVISNTVVTNWADYGLFQQTNCGWHSIVGSRFTQNPLTIRAMGKAEKSAPIYADHDPYRCSIPAEPACILQSELFSANSWAGGIQLICRWNADGIPGQQFQMSQCKTEGGSFYFGSTASPTPASAQQFRVTKTHHVCSINGLIGTNFGGANFKNNIVILGDTLQESSTGVRNALSATETHNGTFDKGIYPNWGQAYAQPIRF</sequence>